<dbReference type="Pfam" id="PF12695">
    <property type="entry name" value="Abhydrolase_5"/>
    <property type="match status" value="1"/>
</dbReference>
<gene>
    <name evidence="2" type="ORF">FC20_GL000424</name>
</gene>
<accession>A0A0R1MD75</accession>
<dbReference type="SUPFAM" id="SSF53474">
    <property type="entry name" value="alpha/beta-Hydrolases"/>
    <property type="match status" value="1"/>
</dbReference>
<dbReference type="InterPro" id="IPR029059">
    <property type="entry name" value="AB_hydrolase_5"/>
</dbReference>
<feature type="domain" description="Alpha/beta hydrolase fold-5" evidence="1">
    <location>
        <begin position="75"/>
        <end position="236"/>
    </location>
</feature>
<keyword evidence="3" id="KW-1185">Reference proteome</keyword>
<dbReference type="EMBL" id="AZDU01000016">
    <property type="protein sequence ID" value="KRL02235.1"/>
    <property type="molecule type" value="Genomic_DNA"/>
</dbReference>
<evidence type="ECO:0000313" key="2">
    <source>
        <dbReference type="EMBL" id="KRL02235.1"/>
    </source>
</evidence>
<dbReference type="STRING" id="1293597.FC20_GL000424"/>
<reference evidence="2 3" key="1">
    <citation type="journal article" date="2015" name="Genome Announc.">
        <title>Expanding the biotechnology potential of lactobacilli through comparative genomics of 213 strains and associated genera.</title>
        <authorList>
            <person name="Sun Z."/>
            <person name="Harris H.M."/>
            <person name="McCann A."/>
            <person name="Guo C."/>
            <person name="Argimon S."/>
            <person name="Zhang W."/>
            <person name="Yang X."/>
            <person name="Jeffery I.B."/>
            <person name="Cooney J.C."/>
            <person name="Kagawa T.F."/>
            <person name="Liu W."/>
            <person name="Song Y."/>
            <person name="Salvetti E."/>
            <person name="Wrobel A."/>
            <person name="Rasinkangas P."/>
            <person name="Parkhill J."/>
            <person name="Rea M.C."/>
            <person name="O'Sullivan O."/>
            <person name="Ritari J."/>
            <person name="Douillard F.P."/>
            <person name="Paul Ross R."/>
            <person name="Yang R."/>
            <person name="Briner A.E."/>
            <person name="Felis G.E."/>
            <person name="de Vos W.M."/>
            <person name="Barrangou R."/>
            <person name="Klaenhammer T.R."/>
            <person name="Caufield P.W."/>
            <person name="Cui Y."/>
            <person name="Zhang H."/>
            <person name="O'Toole P.W."/>
        </authorList>
    </citation>
    <scope>NUCLEOTIDE SEQUENCE [LARGE SCALE GENOMIC DNA]</scope>
    <source>
        <strain evidence="2 3">DSM 19284</strain>
    </source>
</reference>
<dbReference type="GO" id="GO:0016787">
    <property type="term" value="F:hydrolase activity"/>
    <property type="evidence" value="ECO:0007669"/>
    <property type="project" value="InterPro"/>
</dbReference>
<evidence type="ECO:0000259" key="1">
    <source>
        <dbReference type="Pfam" id="PF12695"/>
    </source>
</evidence>
<evidence type="ECO:0000313" key="3">
    <source>
        <dbReference type="Proteomes" id="UP000051074"/>
    </source>
</evidence>
<proteinExistence type="predicted"/>
<dbReference type="Gene3D" id="3.40.50.1820">
    <property type="entry name" value="alpha/beta hydrolase"/>
    <property type="match status" value="1"/>
</dbReference>
<dbReference type="RefSeq" id="WP_082610477.1">
    <property type="nucleotide sequence ID" value="NZ_AZDU01000016.1"/>
</dbReference>
<organism evidence="2 3">
    <name type="scientific">Lactobacillus equicursoris DSM 19284 = JCM 14600 = CIP 110162</name>
    <dbReference type="NCBI Taxonomy" id="1293597"/>
    <lineage>
        <taxon>Bacteria</taxon>
        <taxon>Bacillati</taxon>
        <taxon>Bacillota</taxon>
        <taxon>Bacilli</taxon>
        <taxon>Lactobacillales</taxon>
        <taxon>Lactobacillaceae</taxon>
        <taxon>Lactobacillus</taxon>
    </lineage>
</organism>
<dbReference type="PATRIC" id="fig|1293597.4.peg.485"/>
<dbReference type="AlphaFoldDB" id="A0A0R1MD75"/>
<protein>
    <recommendedName>
        <fullName evidence="1">Alpha/beta hydrolase fold-5 domain-containing protein</fullName>
    </recommendedName>
</protein>
<dbReference type="Proteomes" id="UP000051074">
    <property type="component" value="Unassembled WGS sequence"/>
</dbReference>
<comment type="caution">
    <text evidence="2">The sequence shown here is derived from an EMBL/GenBank/DDBJ whole genome shotgun (WGS) entry which is preliminary data.</text>
</comment>
<sequence length="251" mass="27405">MTNKQKNSKSKKQAKGKKRLLITLSAILLIFLAASGYWEASHYQASPAAKEAAKVAVTSKQETTFKSKGQSKMTVVFYPGALVDPDAYSIWAKKLANAGYTVKIAHFPLNMAVLKAKAADSMTGKKEKFVIGGHSMGGAMAARYANQSTKKKLKGIFFLAAYADQKGRLDDKTFPALSITASQDGVLNWKNYQKGKKYLPKSTTFVSIKGGNHAGFGSYGDQRGDKKATISNQKQQRLIAQALIKWLRKIA</sequence>
<dbReference type="InterPro" id="IPR029058">
    <property type="entry name" value="AB_hydrolase_fold"/>
</dbReference>
<name>A0A0R1MD75_9LACO</name>